<dbReference type="PANTHER" id="PTHR36506">
    <property type="entry name" value="PREFLAGELLIN PEPTIDASE"/>
    <property type="match status" value="1"/>
</dbReference>
<dbReference type="AlphaFoldDB" id="A0A650CJB2"/>
<protein>
    <submittedName>
        <fullName evidence="9">Peptidase A24</fullName>
    </submittedName>
</protein>
<keyword evidence="2" id="KW-1003">Cell membrane</keyword>
<evidence type="ECO:0000259" key="7">
    <source>
        <dbReference type="Pfam" id="PF01478"/>
    </source>
</evidence>
<dbReference type="KEGG" id="soh:D1869_12405"/>
<keyword evidence="5 6" id="KW-0472">Membrane</keyword>
<dbReference type="InterPro" id="IPR000045">
    <property type="entry name" value="Prepilin_IV_endopep_pep"/>
</dbReference>
<comment type="subcellular location">
    <subcellularLocation>
        <location evidence="1">Cell membrane</location>
        <topology evidence="1">Multi-pass membrane protein</topology>
    </subcellularLocation>
</comment>
<evidence type="ECO:0000256" key="4">
    <source>
        <dbReference type="ARBA" id="ARBA00022989"/>
    </source>
</evidence>
<organism evidence="9 10">
    <name type="scientific">Sulfurisphaera ohwakuensis</name>
    <dbReference type="NCBI Taxonomy" id="69656"/>
    <lineage>
        <taxon>Archaea</taxon>
        <taxon>Thermoproteota</taxon>
        <taxon>Thermoprotei</taxon>
        <taxon>Sulfolobales</taxon>
        <taxon>Sulfolobaceae</taxon>
        <taxon>Sulfurisphaera</taxon>
    </lineage>
</organism>
<dbReference type="Gene3D" id="6.10.250.3240">
    <property type="match status" value="1"/>
</dbReference>
<evidence type="ECO:0000256" key="3">
    <source>
        <dbReference type="ARBA" id="ARBA00022692"/>
    </source>
</evidence>
<evidence type="ECO:0000313" key="10">
    <source>
        <dbReference type="Proteomes" id="UP000427373"/>
    </source>
</evidence>
<evidence type="ECO:0000256" key="6">
    <source>
        <dbReference type="SAM" id="Phobius"/>
    </source>
</evidence>
<proteinExistence type="predicted"/>
<sequence length="237" mass="27758">MELVYIIQILLTSIMLIHTSFLDLKTREIDLKIWLIYSPLVILFIFEYHNLSLFLYLYSVITTNLLILIFYWLSLMGGADLFLSLILSFSNASVRPLFYSELSIIGLEPLTILLYSSIFIFLSGLFNFVKNYKYTYNYPLTTRIVLALSGRRITVREFLNSKFLFPLTQIDEKNGVITLRTTFSVEEDDAEWRKKFKEYVEKGLIKEDDYIWVMWGVPVIPFITLGYFISLIVGLPI</sequence>
<evidence type="ECO:0000256" key="2">
    <source>
        <dbReference type="ARBA" id="ARBA00022475"/>
    </source>
</evidence>
<dbReference type="EMBL" id="CP045484">
    <property type="protein sequence ID" value="QGR17886.1"/>
    <property type="molecule type" value="Genomic_DNA"/>
</dbReference>
<feature type="transmembrane region" description="Helical" evidence="6">
    <location>
        <begin position="212"/>
        <end position="235"/>
    </location>
</feature>
<dbReference type="GO" id="GO:0005886">
    <property type="term" value="C:plasma membrane"/>
    <property type="evidence" value="ECO:0007669"/>
    <property type="project" value="UniProtKB-SubCell"/>
</dbReference>
<dbReference type="InterPro" id="IPR009655">
    <property type="entry name" value="Preflagellin_peptidase_C"/>
</dbReference>
<keyword evidence="10" id="KW-1185">Reference proteome</keyword>
<feature type="transmembrane region" description="Helical" evidence="6">
    <location>
        <begin position="6"/>
        <end position="24"/>
    </location>
</feature>
<gene>
    <name evidence="9" type="ORF">D1869_12405</name>
</gene>
<reference evidence="9 10" key="1">
    <citation type="submission" date="2019-10" db="EMBL/GenBank/DDBJ databases">
        <title>Genome Sequences from Six Type Strain Members of the Archaeal Family Sulfolobaceae: Acidianus ambivalens, Acidianus infernus, Metallosphaera prunae, Stygiolobus azoricus, Sulfolobus metallicus, and Sulfurisphaera ohwakuensis.</title>
        <authorList>
            <person name="Counts J.A."/>
            <person name="Kelly R.M."/>
        </authorList>
    </citation>
    <scope>NUCLEOTIDE SEQUENCE [LARGE SCALE GENOMIC DNA]</scope>
    <source>
        <strain evidence="9 10">TA-1</strain>
    </source>
</reference>
<keyword evidence="4 6" id="KW-1133">Transmembrane helix</keyword>
<dbReference type="InterPro" id="IPR052218">
    <property type="entry name" value="Preflagellin_Peptidase"/>
</dbReference>
<keyword evidence="3 6" id="KW-0812">Transmembrane</keyword>
<dbReference type="Pfam" id="PF06847">
    <property type="entry name" value="Arc_PepC_II"/>
    <property type="match status" value="1"/>
</dbReference>
<feature type="transmembrane region" description="Helical" evidence="6">
    <location>
        <begin position="110"/>
        <end position="129"/>
    </location>
</feature>
<dbReference type="Gene3D" id="1.20.120.1220">
    <property type="match status" value="1"/>
</dbReference>
<evidence type="ECO:0000256" key="1">
    <source>
        <dbReference type="ARBA" id="ARBA00004651"/>
    </source>
</evidence>
<evidence type="ECO:0000313" key="9">
    <source>
        <dbReference type="EMBL" id="QGR17886.1"/>
    </source>
</evidence>
<name>A0A650CJB2_SULOH</name>
<dbReference type="Pfam" id="PF01478">
    <property type="entry name" value="Peptidase_A24"/>
    <property type="match status" value="1"/>
</dbReference>
<evidence type="ECO:0000259" key="8">
    <source>
        <dbReference type="Pfam" id="PF06847"/>
    </source>
</evidence>
<feature type="domain" description="Prepilin type IV endopeptidase peptidase" evidence="7">
    <location>
        <begin position="11"/>
        <end position="120"/>
    </location>
</feature>
<evidence type="ECO:0000256" key="5">
    <source>
        <dbReference type="ARBA" id="ARBA00023136"/>
    </source>
</evidence>
<dbReference type="Proteomes" id="UP000427373">
    <property type="component" value="Chromosome"/>
</dbReference>
<accession>A0A650CJB2</accession>
<feature type="domain" description="Preflagellin peptidase C-terminal" evidence="8">
    <location>
        <begin position="143"/>
        <end position="234"/>
    </location>
</feature>
<dbReference type="GO" id="GO:0004190">
    <property type="term" value="F:aspartic-type endopeptidase activity"/>
    <property type="evidence" value="ECO:0007669"/>
    <property type="project" value="InterPro"/>
</dbReference>
<feature type="transmembrane region" description="Helical" evidence="6">
    <location>
        <begin position="31"/>
        <end position="49"/>
    </location>
</feature>
<dbReference type="PANTHER" id="PTHR36506:SF1">
    <property type="entry name" value="PREFLAGELLIN PEPTIDASE"/>
    <property type="match status" value="1"/>
</dbReference>